<evidence type="ECO:0000313" key="4">
    <source>
        <dbReference type="Proteomes" id="UP000008068"/>
    </source>
</evidence>
<dbReference type="HOGENOM" id="CLU_2456777_0_0_1"/>
<keyword evidence="4" id="KW-1185">Reference proteome</keyword>
<evidence type="ECO:0000256" key="1">
    <source>
        <dbReference type="SAM" id="MobiDB-lite"/>
    </source>
</evidence>
<dbReference type="Proteomes" id="UP000008068">
    <property type="component" value="Unassembled WGS sequence"/>
</dbReference>
<feature type="signal peptide" evidence="2">
    <location>
        <begin position="1"/>
        <end position="21"/>
    </location>
</feature>
<sequence length="89" mass="9874">MLKNSLFQMMSFALLISIVSSAVIQPRITEGSSSPVTWESPKDSTSSKERVRRQYPYGLGYGNYGAYNGMYNNGMYGAYGGYSPVSFLF</sequence>
<gene>
    <name evidence="3" type="ORF">CAEBREN_14271</name>
</gene>
<evidence type="ECO:0000313" key="3">
    <source>
        <dbReference type="EMBL" id="EGT47190.1"/>
    </source>
</evidence>
<name>G0MXK6_CAEBE</name>
<dbReference type="eggNOG" id="ENOG502S5J0">
    <property type="taxonomic scope" value="Eukaryota"/>
</dbReference>
<feature type="region of interest" description="Disordered" evidence="1">
    <location>
        <begin position="30"/>
        <end position="50"/>
    </location>
</feature>
<accession>G0MXK6</accession>
<dbReference type="AlphaFoldDB" id="G0MXK6"/>
<dbReference type="OrthoDB" id="5863913at2759"/>
<organism evidence="4">
    <name type="scientific">Caenorhabditis brenneri</name>
    <name type="common">Nematode worm</name>
    <dbReference type="NCBI Taxonomy" id="135651"/>
    <lineage>
        <taxon>Eukaryota</taxon>
        <taxon>Metazoa</taxon>
        <taxon>Ecdysozoa</taxon>
        <taxon>Nematoda</taxon>
        <taxon>Chromadorea</taxon>
        <taxon>Rhabditida</taxon>
        <taxon>Rhabditina</taxon>
        <taxon>Rhabditomorpha</taxon>
        <taxon>Rhabditoidea</taxon>
        <taxon>Rhabditidae</taxon>
        <taxon>Peloderinae</taxon>
        <taxon>Caenorhabditis</taxon>
    </lineage>
</organism>
<dbReference type="EMBL" id="GL379819">
    <property type="protein sequence ID" value="EGT47190.1"/>
    <property type="molecule type" value="Genomic_DNA"/>
</dbReference>
<dbReference type="FunCoup" id="G0MXK6">
    <property type="interactions" value="1901"/>
</dbReference>
<dbReference type="STRING" id="135651.G0MXK6"/>
<reference evidence="4" key="1">
    <citation type="submission" date="2011-07" db="EMBL/GenBank/DDBJ databases">
        <authorList>
            <consortium name="Caenorhabditis brenneri Sequencing and Analysis Consortium"/>
            <person name="Wilson R.K."/>
        </authorList>
    </citation>
    <scope>NUCLEOTIDE SEQUENCE [LARGE SCALE GENOMIC DNA]</scope>
    <source>
        <strain evidence="4">PB2801</strain>
    </source>
</reference>
<evidence type="ECO:0000256" key="2">
    <source>
        <dbReference type="SAM" id="SignalP"/>
    </source>
</evidence>
<protein>
    <submittedName>
        <fullName evidence="3">Uncharacterized protein</fullName>
    </submittedName>
</protein>
<dbReference type="InParanoid" id="G0MXK6"/>
<keyword evidence="2" id="KW-0732">Signal</keyword>
<feature type="chain" id="PRO_5003404846" evidence="2">
    <location>
        <begin position="22"/>
        <end position="89"/>
    </location>
</feature>
<proteinExistence type="predicted"/>
<feature type="compositionally biased region" description="Basic and acidic residues" evidence="1">
    <location>
        <begin position="40"/>
        <end position="49"/>
    </location>
</feature>